<keyword evidence="2" id="KW-1185">Reference proteome</keyword>
<proteinExistence type="predicted"/>
<accession>A0A834YU79</accession>
<evidence type="ECO:0000313" key="2">
    <source>
        <dbReference type="Proteomes" id="UP000655225"/>
    </source>
</evidence>
<reference evidence="1 2" key="1">
    <citation type="submission" date="2020-04" db="EMBL/GenBank/DDBJ databases">
        <title>Plant Genome Project.</title>
        <authorList>
            <person name="Zhang R.-G."/>
        </authorList>
    </citation>
    <scope>NUCLEOTIDE SEQUENCE [LARGE SCALE GENOMIC DNA]</scope>
    <source>
        <strain evidence="1">YNK0</strain>
        <tissue evidence="1">Leaf</tissue>
    </source>
</reference>
<comment type="caution">
    <text evidence="1">The sequence shown here is derived from an EMBL/GenBank/DDBJ whole genome shotgun (WGS) entry which is preliminary data.</text>
</comment>
<dbReference type="EMBL" id="JABCRI010000014">
    <property type="protein sequence ID" value="KAF8393775.1"/>
    <property type="molecule type" value="Genomic_DNA"/>
</dbReference>
<sequence length="112" mass="12226">MTEQGSYRRRGREQAQRGDVVEVLPETLEVLLEVWLPKMGVGNAREGDQSRELATGAQSCRRKEFSPLSSSLHAKLHFGITASSIFNSGSSSVPDLVQLSSSTEFVSQLSSL</sequence>
<organism evidence="1 2">
    <name type="scientific">Tetracentron sinense</name>
    <name type="common">Spur-leaf</name>
    <dbReference type="NCBI Taxonomy" id="13715"/>
    <lineage>
        <taxon>Eukaryota</taxon>
        <taxon>Viridiplantae</taxon>
        <taxon>Streptophyta</taxon>
        <taxon>Embryophyta</taxon>
        <taxon>Tracheophyta</taxon>
        <taxon>Spermatophyta</taxon>
        <taxon>Magnoliopsida</taxon>
        <taxon>Trochodendrales</taxon>
        <taxon>Trochodendraceae</taxon>
        <taxon>Tetracentron</taxon>
    </lineage>
</organism>
<dbReference type="Proteomes" id="UP000655225">
    <property type="component" value="Unassembled WGS sequence"/>
</dbReference>
<dbReference type="AlphaFoldDB" id="A0A834YU79"/>
<name>A0A834YU79_TETSI</name>
<evidence type="ECO:0000313" key="1">
    <source>
        <dbReference type="EMBL" id="KAF8393775.1"/>
    </source>
</evidence>
<gene>
    <name evidence="1" type="ORF">HHK36_019973</name>
</gene>
<protein>
    <submittedName>
        <fullName evidence="1">Uncharacterized protein</fullName>
    </submittedName>
</protein>